<name>A0ABV9C8V6_9ACTN</name>
<gene>
    <name evidence="1" type="ORF">ACFO60_01950</name>
</gene>
<comment type="caution">
    <text evidence="1">The sequence shown here is derived from an EMBL/GenBank/DDBJ whole genome shotgun (WGS) entry which is preliminary data.</text>
</comment>
<evidence type="ECO:0008006" key="3">
    <source>
        <dbReference type="Google" id="ProtNLM"/>
    </source>
</evidence>
<proteinExistence type="predicted"/>
<reference evidence="2" key="1">
    <citation type="journal article" date="2019" name="Int. J. Syst. Evol. Microbiol.">
        <title>The Global Catalogue of Microorganisms (GCM) 10K type strain sequencing project: providing services to taxonomists for standard genome sequencing and annotation.</title>
        <authorList>
            <consortium name="The Broad Institute Genomics Platform"/>
            <consortium name="The Broad Institute Genome Sequencing Center for Infectious Disease"/>
            <person name="Wu L."/>
            <person name="Ma J."/>
        </authorList>
    </citation>
    <scope>NUCLEOTIDE SEQUENCE [LARGE SCALE GENOMIC DNA]</scope>
    <source>
        <strain evidence="2">CGMCC 4.7132</strain>
    </source>
</reference>
<sequence>MAQERYVTSEAIQSIIDEITEDVIPAVKQWRAMVDSTDVGFPGWGLLGEVVIGRRYDHLQDDVRDKLTQAISVLETWTHQLDTARGNWRTAEERSTAVYA</sequence>
<evidence type="ECO:0000313" key="1">
    <source>
        <dbReference type="EMBL" id="MFC4529511.1"/>
    </source>
</evidence>
<organism evidence="1 2">
    <name type="scientific">Sphaerisporangium dianthi</name>
    <dbReference type="NCBI Taxonomy" id="1436120"/>
    <lineage>
        <taxon>Bacteria</taxon>
        <taxon>Bacillati</taxon>
        <taxon>Actinomycetota</taxon>
        <taxon>Actinomycetes</taxon>
        <taxon>Streptosporangiales</taxon>
        <taxon>Streptosporangiaceae</taxon>
        <taxon>Sphaerisporangium</taxon>
    </lineage>
</organism>
<accession>A0ABV9C8V6</accession>
<keyword evidence="2" id="KW-1185">Reference proteome</keyword>
<dbReference type="Proteomes" id="UP001596004">
    <property type="component" value="Unassembled WGS sequence"/>
</dbReference>
<dbReference type="EMBL" id="JBHSFP010000001">
    <property type="protein sequence ID" value="MFC4529511.1"/>
    <property type="molecule type" value="Genomic_DNA"/>
</dbReference>
<protein>
    <recommendedName>
        <fullName evidence="3">WXG100 family type VII secretion target</fullName>
    </recommendedName>
</protein>
<evidence type="ECO:0000313" key="2">
    <source>
        <dbReference type="Proteomes" id="UP001596004"/>
    </source>
</evidence>
<dbReference type="RefSeq" id="WP_380836061.1">
    <property type="nucleotide sequence ID" value="NZ_JBHSFP010000001.1"/>
</dbReference>